<evidence type="ECO:0000256" key="6">
    <source>
        <dbReference type="ARBA" id="ARBA00022741"/>
    </source>
</evidence>
<keyword evidence="9" id="KW-0443">Lipid metabolism</keyword>
<protein>
    <recommendedName>
        <fullName evidence="2">tetraacyldisaccharide 4'-kinase</fullName>
        <ecNumber evidence="2">2.7.1.130</ecNumber>
    </recommendedName>
</protein>
<evidence type="ECO:0000256" key="9">
    <source>
        <dbReference type="ARBA" id="ARBA00023098"/>
    </source>
</evidence>
<dbReference type="HAMAP" id="MF_00409">
    <property type="entry name" value="LpxK"/>
    <property type="match status" value="1"/>
</dbReference>
<evidence type="ECO:0000256" key="8">
    <source>
        <dbReference type="ARBA" id="ARBA00022840"/>
    </source>
</evidence>
<dbReference type="InterPro" id="IPR003758">
    <property type="entry name" value="LpxK"/>
</dbReference>
<keyword evidence="8" id="KW-0067">ATP-binding</keyword>
<proteinExistence type="inferred from homology"/>
<dbReference type="PANTHER" id="PTHR42724:SF1">
    <property type="entry name" value="TETRAACYLDISACCHARIDE 4'-KINASE, MITOCHONDRIAL-RELATED"/>
    <property type="match status" value="1"/>
</dbReference>
<dbReference type="GO" id="GO:0005524">
    <property type="term" value="F:ATP binding"/>
    <property type="evidence" value="ECO:0007669"/>
    <property type="project" value="UniProtKB-KW"/>
</dbReference>
<gene>
    <name evidence="10" type="ORF">PCAR00345_LOCUS36318</name>
</gene>
<reference evidence="10" key="1">
    <citation type="submission" date="2021-01" db="EMBL/GenBank/DDBJ databases">
        <authorList>
            <person name="Corre E."/>
            <person name="Pelletier E."/>
            <person name="Niang G."/>
            <person name="Scheremetjew M."/>
            <person name="Finn R."/>
            <person name="Kale V."/>
            <person name="Holt S."/>
            <person name="Cochrane G."/>
            <person name="Meng A."/>
            <person name="Brown T."/>
            <person name="Cohen L."/>
        </authorList>
    </citation>
    <scope>NUCLEOTIDE SEQUENCE</scope>
    <source>
        <strain evidence="10">CCMP645</strain>
    </source>
</reference>
<keyword evidence="4" id="KW-0441">Lipid A biosynthesis</keyword>
<dbReference type="GO" id="GO:0005886">
    <property type="term" value="C:plasma membrane"/>
    <property type="evidence" value="ECO:0007669"/>
    <property type="project" value="TreeGrafter"/>
</dbReference>
<keyword evidence="6" id="KW-0547">Nucleotide-binding</keyword>
<dbReference type="GO" id="GO:0009245">
    <property type="term" value="P:lipid A biosynthetic process"/>
    <property type="evidence" value="ECO:0007669"/>
    <property type="project" value="UniProtKB-KW"/>
</dbReference>
<comment type="pathway">
    <text evidence="1">Glycolipid biosynthesis; lipid IV(A) biosynthesis; lipid IV(A) from (3R)-3-hydroxytetradecanoyl-[acyl-carrier-protein] and UDP-N-acetyl-alpha-D-glucosamine: step 6/6.</text>
</comment>
<accession>A0A7S4FAV6</accession>
<evidence type="ECO:0000256" key="3">
    <source>
        <dbReference type="ARBA" id="ARBA00022516"/>
    </source>
</evidence>
<evidence type="ECO:0000256" key="2">
    <source>
        <dbReference type="ARBA" id="ARBA00012071"/>
    </source>
</evidence>
<evidence type="ECO:0000256" key="7">
    <source>
        <dbReference type="ARBA" id="ARBA00022777"/>
    </source>
</evidence>
<dbReference type="AlphaFoldDB" id="A0A7S4FAV6"/>
<dbReference type="GO" id="GO:0009029">
    <property type="term" value="F:lipid-A 4'-kinase activity"/>
    <property type="evidence" value="ECO:0007669"/>
    <property type="project" value="UniProtKB-EC"/>
</dbReference>
<evidence type="ECO:0000256" key="4">
    <source>
        <dbReference type="ARBA" id="ARBA00022556"/>
    </source>
</evidence>
<dbReference type="PANTHER" id="PTHR42724">
    <property type="entry name" value="TETRAACYLDISACCHARIDE 4'-KINASE"/>
    <property type="match status" value="1"/>
</dbReference>
<dbReference type="Pfam" id="PF02606">
    <property type="entry name" value="LpxK"/>
    <property type="match status" value="1"/>
</dbReference>
<keyword evidence="3" id="KW-0444">Lipid biosynthesis</keyword>
<dbReference type="EMBL" id="HBIZ01057564">
    <property type="protein sequence ID" value="CAE0783614.1"/>
    <property type="molecule type" value="Transcribed_RNA"/>
</dbReference>
<evidence type="ECO:0000313" key="10">
    <source>
        <dbReference type="EMBL" id="CAE0783614.1"/>
    </source>
</evidence>
<sequence>MTPPTTTPRFWEYCGLASGLLQPVARIYQCITFLHERSQKPPYRAPAPVLCVGNAVAGGAGKTPVALALAQRVIDRKPEICLSFLTRGYGGSVRGPRAVRLQDDSAADVGDEALLLAQVCPTWVASRRSEAARAACAAVPRPDLLIMDDGLQHHSLVRDLSLLVIDSEYLLGNRRVLPAGPLREPLERTLSRTDAVVALEAAAKSVARAGRSYVRPSIREALGLPREMPLLHASLVPTRDSTQGLSGQKALAFSGTARPERFFETLEALGCRLCATHALPDHAPISAAFFAQLRRSADSQGAMLVTTAKDAARLPPSAQKLVRIIRLHVEWWSDDAIALDRMIDTILSKKPEGRPA</sequence>
<dbReference type="UniPathway" id="UPA00359">
    <property type="reaction ID" value="UER00482"/>
</dbReference>
<dbReference type="NCBIfam" id="TIGR00682">
    <property type="entry name" value="lpxK"/>
    <property type="match status" value="1"/>
</dbReference>
<keyword evidence="7" id="KW-0418">Kinase</keyword>
<name>A0A7S4FAV6_CHRCT</name>
<evidence type="ECO:0000256" key="1">
    <source>
        <dbReference type="ARBA" id="ARBA00004870"/>
    </source>
</evidence>
<evidence type="ECO:0000256" key="5">
    <source>
        <dbReference type="ARBA" id="ARBA00022679"/>
    </source>
</evidence>
<organism evidence="10">
    <name type="scientific">Chrysotila carterae</name>
    <name type="common">Marine alga</name>
    <name type="synonym">Syracosphaera carterae</name>
    <dbReference type="NCBI Taxonomy" id="13221"/>
    <lineage>
        <taxon>Eukaryota</taxon>
        <taxon>Haptista</taxon>
        <taxon>Haptophyta</taxon>
        <taxon>Prymnesiophyceae</taxon>
        <taxon>Isochrysidales</taxon>
        <taxon>Isochrysidaceae</taxon>
        <taxon>Chrysotila</taxon>
    </lineage>
</organism>
<keyword evidence="5" id="KW-0808">Transferase</keyword>
<dbReference type="EC" id="2.7.1.130" evidence="2"/>